<name>A0A0E9XAA5_ANGAN</name>
<reference evidence="1" key="2">
    <citation type="journal article" date="2015" name="Fish Shellfish Immunol.">
        <title>Early steps in the European eel (Anguilla anguilla)-Vibrio vulnificus interaction in the gills: Role of the RtxA13 toxin.</title>
        <authorList>
            <person name="Callol A."/>
            <person name="Pajuelo D."/>
            <person name="Ebbesson L."/>
            <person name="Teles M."/>
            <person name="MacKenzie S."/>
            <person name="Amaro C."/>
        </authorList>
    </citation>
    <scope>NUCLEOTIDE SEQUENCE</scope>
</reference>
<organism evidence="1">
    <name type="scientific">Anguilla anguilla</name>
    <name type="common">European freshwater eel</name>
    <name type="synonym">Muraena anguilla</name>
    <dbReference type="NCBI Taxonomy" id="7936"/>
    <lineage>
        <taxon>Eukaryota</taxon>
        <taxon>Metazoa</taxon>
        <taxon>Chordata</taxon>
        <taxon>Craniata</taxon>
        <taxon>Vertebrata</taxon>
        <taxon>Euteleostomi</taxon>
        <taxon>Actinopterygii</taxon>
        <taxon>Neopterygii</taxon>
        <taxon>Teleostei</taxon>
        <taxon>Anguilliformes</taxon>
        <taxon>Anguillidae</taxon>
        <taxon>Anguilla</taxon>
    </lineage>
</organism>
<evidence type="ECO:0000313" key="1">
    <source>
        <dbReference type="EMBL" id="JAH99702.1"/>
    </source>
</evidence>
<protein>
    <submittedName>
        <fullName evidence="1">Uncharacterized protein</fullName>
    </submittedName>
</protein>
<accession>A0A0E9XAA5</accession>
<dbReference type="EMBL" id="GBXM01008875">
    <property type="protein sequence ID" value="JAH99702.1"/>
    <property type="molecule type" value="Transcribed_RNA"/>
</dbReference>
<sequence>MHLMLWTKSAMKV</sequence>
<reference evidence="1" key="1">
    <citation type="submission" date="2014-11" db="EMBL/GenBank/DDBJ databases">
        <authorList>
            <person name="Amaro Gonzalez C."/>
        </authorList>
    </citation>
    <scope>NUCLEOTIDE SEQUENCE</scope>
</reference>
<proteinExistence type="predicted"/>